<dbReference type="Pfam" id="PF06662">
    <property type="entry name" value="C5-epim_C"/>
    <property type="match status" value="1"/>
</dbReference>
<proteinExistence type="predicted"/>
<evidence type="ECO:0000313" key="1">
    <source>
        <dbReference type="EMBL" id="KAB4475257.1"/>
    </source>
</evidence>
<dbReference type="AlphaFoldDB" id="A0A6I0T4X5"/>
<dbReference type="EMBL" id="WCRY01000028">
    <property type="protein sequence ID" value="KAB4475257.1"/>
    <property type="molecule type" value="Genomic_DNA"/>
</dbReference>
<dbReference type="GO" id="GO:0015012">
    <property type="term" value="P:heparan sulfate proteoglycan biosynthetic process"/>
    <property type="evidence" value="ECO:0007669"/>
    <property type="project" value="InterPro"/>
</dbReference>
<evidence type="ECO:0000313" key="2">
    <source>
        <dbReference type="Proteomes" id="UP000436858"/>
    </source>
</evidence>
<comment type="caution">
    <text evidence="1">The sequence shown here is derived from an EMBL/GenBank/DDBJ whole genome shotgun (WGS) entry which is preliminary data.</text>
</comment>
<accession>A0A6I0T4X5</accession>
<name>A0A6I0T4X5_BACT4</name>
<dbReference type="GO" id="GO:0047464">
    <property type="term" value="F:heparosan-N-sulfate-glucuronate 5-epimerase activity"/>
    <property type="evidence" value="ECO:0007669"/>
    <property type="project" value="InterPro"/>
</dbReference>
<dbReference type="PANTHER" id="PTHR13174">
    <property type="entry name" value="D-GLUCURONYL C5-EPIMERASE"/>
    <property type="match status" value="1"/>
</dbReference>
<organism evidence="1 2">
    <name type="scientific">Bacteroides thetaiotaomicron</name>
    <dbReference type="NCBI Taxonomy" id="818"/>
    <lineage>
        <taxon>Bacteria</taxon>
        <taxon>Pseudomonadati</taxon>
        <taxon>Bacteroidota</taxon>
        <taxon>Bacteroidia</taxon>
        <taxon>Bacteroidales</taxon>
        <taxon>Bacteroidaceae</taxon>
        <taxon>Bacteroides</taxon>
    </lineage>
</organism>
<dbReference type="PANTHER" id="PTHR13174:SF3">
    <property type="entry name" value="D-GLUCURONYL C5-EPIMERASE"/>
    <property type="match status" value="1"/>
</dbReference>
<dbReference type="InterPro" id="IPR039721">
    <property type="entry name" value="C5-epimerase"/>
</dbReference>
<dbReference type="Proteomes" id="UP000436858">
    <property type="component" value="Unassembled WGS sequence"/>
</dbReference>
<dbReference type="SUPFAM" id="SSF48208">
    <property type="entry name" value="Six-hairpin glycosidases"/>
    <property type="match status" value="1"/>
</dbReference>
<protein>
    <submittedName>
        <fullName evidence="1">Thioredoxin</fullName>
    </submittedName>
</protein>
<dbReference type="RefSeq" id="WP_321585192.1">
    <property type="nucleotide sequence ID" value="NZ_JBDMMC010000033.1"/>
</dbReference>
<reference evidence="1 2" key="1">
    <citation type="journal article" date="2019" name="Nat. Med.">
        <title>A library of human gut bacterial isolates paired with longitudinal multiomics data enables mechanistic microbiome research.</title>
        <authorList>
            <person name="Poyet M."/>
            <person name="Groussin M."/>
            <person name="Gibbons S.M."/>
            <person name="Avila-Pacheco J."/>
            <person name="Jiang X."/>
            <person name="Kearney S.M."/>
            <person name="Perrotta A.R."/>
            <person name="Berdy B."/>
            <person name="Zhao S."/>
            <person name="Lieberman T.D."/>
            <person name="Swanson P.K."/>
            <person name="Smith M."/>
            <person name="Roesemann S."/>
            <person name="Alexander J.E."/>
            <person name="Rich S.A."/>
            <person name="Livny J."/>
            <person name="Vlamakis H."/>
            <person name="Clish C."/>
            <person name="Bullock K."/>
            <person name="Deik A."/>
            <person name="Scott J."/>
            <person name="Pierce K.A."/>
            <person name="Xavier R.J."/>
            <person name="Alm E.J."/>
        </authorList>
    </citation>
    <scope>NUCLEOTIDE SEQUENCE [LARGE SCALE GENOMIC DNA]</scope>
    <source>
        <strain evidence="1 2">BIOML-A162</strain>
    </source>
</reference>
<dbReference type="GO" id="GO:0005975">
    <property type="term" value="P:carbohydrate metabolic process"/>
    <property type="evidence" value="ECO:0007669"/>
    <property type="project" value="InterPro"/>
</dbReference>
<dbReference type="Gene3D" id="1.50.10.20">
    <property type="match status" value="1"/>
</dbReference>
<sequence length="304" mass="35580">MAVTMHQIKRWYLMLSGKSVWHVNQDIGKCFLKDEIKGYYNNMTEKVTKVPELLNSDELPKLNLEGGKFTFFPVAIFQYGLGAYDLYLQTHDERYVRKFMQCVDWAIEHEDEKGRWNNFSHYCPENPYSAMAQGEGVSLLIRAYKYTGKTDYLNAAKNALAFMLLPLTDGGTSKYESDDIYLMEYTFKGMVMNGSIFSWWGLYDYVLVSKDEGIYKKIMEKTLQTIIKVLPMFKCTYWSMYSMDGLIASPFYHNLHVAQMQAMYELTGEPIFDEYAKCWKQQQKNPICKGLAFIRKSIQKIFEK</sequence>
<dbReference type="InterPro" id="IPR008928">
    <property type="entry name" value="6-hairpin_glycosidase_sf"/>
</dbReference>
<gene>
    <name evidence="1" type="ORF">GAN91_22270</name>
</gene>
<dbReference type="InterPro" id="IPR010598">
    <property type="entry name" value="C5-epim_C"/>
</dbReference>